<dbReference type="GO" id="GO:0046872">
    <property type="term" value="F:metal ion binding"/>
    <property type="evidence" value="ECO:0007669"/>
    <property type="project" value="UniProtKB-KW"/>
</dbReference>
<dbReference type="Gene3D" id="3.60.130.10">
    <property type="entry name" value="Clavaminate synthase-like"/>
    <property type="match status" value="1"/>
</dbReference>
<dbReference type="EMBL" id="ML978246">
    <property type="protein sequence ID" value="KAF2026261.1"/>
    <property type="molecule type" value="Genomic_DNA"/>
</dbReference>
<name>A0A9P4H1Q4_9PLEO</name>
<keyword evidence="5" id="KW-0560">Oxidoreductase</keyword>
<accession>A0A9P4H1Q4</accession>
<comment type="caution">
    <text evidence="8">The sequence shown here is derived from an EMBL/GenBank/DDBJ whole genome shotgun (WGS) entry which is preliminary data.</text>
</comment>
<feature type="domain" description="TauD/TfdA-like" evidence="7">
    <location>
        <begin position="47"/>
        <end position="338"/>
    </location>
</feature>
<evidence type="ECO:0000259" key="7">
    <source>
        <dbReference type="Pfam" id="PF02668"/>
    </source>
</evidence>
<dbReference type="Proteomes" id="UP000799777">
    <property type="component" value="Unassembled WGS sequence"/>
</dbReference>
<keyword evidence="3" id="KW-0479">Metal-binding</keyword>
<comment type="similarity">
    <text evidence="2">Belongs to the TfdA dioxygenase family.</text>
</comment>
<organism evidence="8 9">
    <name type="scientific">Setomelanomma holmii</name>
    <dbReference type="NCBI Taxonomy" id="210430"/>
    <lineage>
        <taxon>Eukaryota</taxon>
        <taxon>Fungi</taxon>
        <taxon>Dikarya</taxon>
        <taxon>Ascomycota</taxon>
        <taxon>Pezizomycotina</taxon>
        <taxon>Dothideomycetes</taxon>
        <taxon>Pleosporomycetidae</taxon>
        <taxon>Pleosporales</taxon>
        <taxon>Pleosporineae</taxon>
        <taxon>Phaeosphaeriaceae</taxon>
        <taxon>Setomelanomma</taxon>
    </lineage>
</organism>
<dbReference type="InterPro" id="IPR042098">
    <property type="entry name" value="TauD-like_sf"/>
</dbReference>
<dbReference type="PANTHER" id="PTHR43779:SF2">
    <property type="entry name" value="ALPHA-KETOGLUTARATE-DEPENDENT XANTHINE DIOXYGENASE XAN1"/>
    <property type="match status" value="1"/>
</dbReference>
<evidence type="ECO:0000256" key="4">
    <source>
        <dbReference type="ARBA" id="ARBA00022964"/>
    </source>
</evidence>
<keyword evidence="6" id="KW-0408">Iron</keyword>
<dbReference type="AlphaFoldDB" id="A0A9P4H1Q4"/>
<protein>
    <submittedName>
        <fullName evidence="8">Clavaminate synthase-like protein</fullName>
    </submittedName>
</protein>
<evidence type="ECO:0000256" key="6">
    <source>
        <dbReference type="ARBA" id="ARBA00023004"/>
    </source>
</evidence>
<evidence type="ECO:0000256" key="5">
    <source>
        <dbReference type="ARBA" id="ARBA00023002"/>
    </source>
</evidence>
<dbReference type="OrthoDB" id="93019at2759"/>
<dbReference type="GO" id="GO:0051213">
    <property type="term" value="F:dioxygenase activity"/>
    <property type="evidence" value="ECO:0007669"/>
    <property type="project" value="UniProtKB-KW"/>
</dbReference>
<evidence type="ECO:0000313" key="8">
    <source>
        <dbReference type="EMBL" id="KAF2026261.1"/>
    </source>
</evidence>
<gene>
    <name evidence="8" type="ORF">EK21DRAFT_103340</name>
</gene>
<evidence type="ECO:0000256" key="1">
    <source>
        <dbReference type="ARBA" id="ARBA00001954"/>
    </source>
</evidence>
<dbReference type="Pfam" id="PF02668">
    <property type="entry name" value="TauD"/>
    <property type="match status" value="1"/>
</dbReference>
<dbReference type="InterPro" id="IPR003819">
    <property type="entry name" value="TauD/TfdA-like"/>
</dbReference>
<sequence length="348" mass="38901">MVITSVVTEAPATLRLAPQKQHHIPPHADTTTGRAVPIAQPEGSGVDFGAEIYGIDLNNFTDADFDFISDALHKHKLLVFKEQPQMLTPHFDLEETTGGFAHGHDPFLVHHNGVDFHGIPKRPAIPVQPQVHILGRGSLPEGHFGFPPGFEVQGIDDEELHLPPHIPAEERGAGASRFYQWHFDGSLYNIPPPRVGCLLAEDEAGTEMKMALGATAMVAGTPHAFVWMSTAHSTRLGHLIETEGLEKPLDNLPKWEKSKVCMYPMVWSNPKTGEKSLQVHGQWAYKLYLKNSPDGKERVVQDLKDVIMRPVLQSENIYAHPHQEQDVVLWYNRALWHSILSRITLRNV</sequence>
<evidence type="ECO:0000256" key="3">
    <source>
        <dbReference type="ARBA" id="ARBA00022723"/>
    </source>
</evidence>
<evidence type="ECO:0000313" key="9">
    <source>
        <dbReference type="Proteomes" id="UP000799777"/>
    </source>
</evidence>
<dbReference type="InterPro" id="IPR051178">
    <property type="entry name" value="TfdA_dioxygenase"/>
</dbReference>
<dbReference type="SUPFAM" id="SSF51197">
    <property type="entry name" value="Clavaminate synthase-like"/>
    <property type="match status" value="1"/>
</dbReference>
<proteinExistence type="inferred from homology"/>
<keyword evidence="9" id="KW-1185">Reference proteome</keyword>
<comment type="cofactor">
    <cofactor evidence="1">
        <name>Fe(2+)</name>
        <dbReference type="ChEBI" id="CHEBI:29033"/>
    </cofactor>
</comment>
<reference evidence="8" key="1">
    <citation type="journal article" date="2020" name="Stud. Mycol.">
        <title>101 Dothideomycetes genomes: a test case for predicting lifestyles and emergence of pathogens.</title>
        <authorList>
            <person name="Haridas S."/>
            <person name="Albert R."/>
            <person name="Binder M."/>
            <person name="Bloem J."/>
            <person name="Labutti K."/>
            <person name="Salamov A."/>
            <person name="Andreopoulos B."/>
            <person name="Baker S."/>
            <person name="Barry K."/>
            <person name="Bills G."/>
            <person name="Bluhm B."/>
            <person name="Cannon C."/>
            <person name="Castanera R."/>
            <person name="Culley D."/>
            <person name="Daum C."/>
            <person name="Ezra D."/>
            <person name="Gonzalez J."/>
            <person name="Henrissat B."/>
            <person name="Kuo A."/>
            <person name="Liang C."/>
            <person name="Lipzen A."/>
            <person name="Lutzoni F."/>
            <person name="Magnuson J."/>
            <person name="Mondo S."/>
            <person name="Nolan M."/>
            <person name="Ohm R."/>
            <person name="Pangilinan J."/>
            <person name="Park H.-J."/>
            <person name="Ramirez L."/>
            <person name="Alfaro M."/>
            <person name="Sun H."/>
            <person name="Tritt A."/>
            <person name="Yoshinaga Y."/>
            <person name="Zwiers L.-H."/>
            <person name="Turgeon B."/>
            <person name="Goodwin S."/>
            <person name="Spatafora J."/>
            <person name="Crous P."/>
            <person name="Grigoriev I."/>
        </authorList>
    </citation>
    <scope>NUCLEOTIDE SEQUENCE</scope>
    <source>
        <strain evidence="8">CBS 110217</strain>
    </source>
</reference>
<dbReference type="PANTHER" id="PTHR43779">
    <property type="entry name" value="DIOXYGENASE RV0097-RELATED"/>
    <property type="match status" value="1"/>
</dbReference>
<keyword evidence="4" id="KW-0223">Dioxygenase</keyword>
<evidence type="ECO:0000256" key="2">
    <source>
        <dbReference type="ARBA" id="ARBA00005896"/>
    </source>
</evidence>